<evidence type="ECO:0000313" key="3">
    <source>
        <dbReference type="EMBL" id="KXH64730.1"/>
    </source>
</evidence>
<dbReference type="Pfam" id="PF20253">
    <property type="entry name" value="DUF6604"/>
    <property type="match status" value="1"/>
</dbReference>
<dbReference type="Proteomes" id="UP000070054">
    <property type="component" value="Unassembled WGS sequence"/>
</dbReference>
<dbReference type="OrthoDB" id="4821062at2759"/>
<organism evidence="3 4">
    <name type="scientific">Colletotrichum nymphaeae SA-01</name>
    <dbReference type="NCBI Taxonomy" id="1460502"/>
    <lineage>
        <taxon>Eukaryota</taxon>
        <taxon>Fungi</taxon>
        <taxon>Dikarya</taxon>
        <taxon>Ascomycota</taxon>
        <taxon>Pezizomycotina</taxon>
        <taxon>Sordariomycetes</taxon>
        <taxon>Hypocreomycetidae</taxon>
        <taxon>Glomerellales</taxon>
        <taxon>Glomerellaceae</taxon>
        <taxon>Colletotrichum</taxon>
        <taxon>Colletotrichum acutatum species complex</taxon>
    </lineage>
</organism>
<dbReference type="InterPro" id="IPR046539">
    <property type="entry name" value="DUF6604"/>
</dbReference>
<evidence type="ECO:0000256" key="1">
    <source>
        <dbReference type="SAM" id="MobiDB-lite"/>
    </source>
</evidence>
<evidence type="ECO:0000259" key="2">
    <source>
        <dbReference type="Pfam" id="PF20253"/>
    </source>
</evidence>
<proteinExistence type="predicted"/>
<dbReference type="EMBL" id="JEMN01000059">
    <property type="protein sequence ID" value="KXH64730.1"/>
    <property type="molecule type" value="Genomic_DNA"/>
</dbReference>
<feature type="region of interest" description="Disordered" evidence="1">
    <location>
        <begin position="122"/>
        <end position="149"/>
    </location>
</feature>
<name>A0A135UWF4_9PEZI</name>
<accession>A0A135UWF4</accession>
<comment type="caution">
    <text evidence="3">The sequence shown here is derived from an EMBL/GenBank/DDBJ whole genome shotgun (WGS) entry which is preliminary data.</text>
</comment>
<protein>
    <recommendedName>
        <fullName evidence="2">DUF6604 domain-containing protein</fullName>
    </recommendedName>
</protein>
<dbReference type="AlphaFoldDB" id="A0A135UWF4"/>
<sequence>MVAQYKSARPGDDNPRPITFTSDIVEVAKVLHESNTVVPLSIIGALHHAIEKRQEVGNIYKASGAEDPSHDHFVKSNDHIRLQETSRILKPLVEASKRLPNSEIPGIDAVTLNQFAALALEEEEHEDDGDVSPVLPSTSKVSSAPHRRSAKGKVVQAALMRDQLMQFWTEAAKRTLPIPVAAWLTSTVFLLGNQLVEEYFPMNSEEMHEYCVKVLKFLVAQPEIDSEIDGLFNFRRFCDFYDFIQSWKRNRDQFAQRGDLLKAEHDKVLIRRDPDTLHVQTTPDGKYDEEHMLGVLEVLQNSCEYWNGKRPVERLEVHEKASLVRAGSSEPLLSYLTDFHDCVDVPPPGEEQSDSMDPPGHTASTDVPYLAPLAGLILGLDLLITTFDVFRWPNGESNEDLDARDNALELATQMRTAVDISSKVVRAFLDSVSYTALLEKMDEFHGALDAYAIEDCTQFYYRAPWTAGGHMGEMLPGDIHLYNALRRSDFNLAEIPIMEEVCNLFKANVFQGDLPDRNFLSIYRRIVYGGPLNKTKSAIEWKSNESIVPPLPSIFCDQHAVNHKTGPVFLARINGQSALTTKAQEEKIVKKSSSQPQPLTTVIHLAKETVLAEFNGPVPVARINYFAIFDLCVKVLKNFGKIIDESDLKDAVKFIPHVELHAIRGMSMVDSVLDIIVENSKTYRKRKKLSELKWLVHASKAFEVVDRDATLSQFLWNV</sequence>
<reference evidence="3 4" key="1">
    <citation type="submission" date="2014-02" db="EMBL/GenBank/DDBJ databases">
        <title>The genome sequence of Colletotrichum nymphaeae SA-01.</title>
        <authorList>
            <person name="Baroncelli R."/>
            <person name="Thon M.R."/>
        </authorList>
    </citation>
    <scope>NUCLEOTIDE SEQUENCE [LARGE SCALE GENOMIC DNA]</scope>
    <source>
        <strain evidence="3 4">SA-01</strain>
    </source>
</reference>
<evidence type="ECO:0000313" key="4">
    <source>
        <dbReference type="Proteomes" id="UP000070054"/>
    </source>
</evidence>
<keyword evidence="4" id="KW-1185">Reference proteome</keyword>
<feature type="domain" description="DUF6604" evidence="2">
    <location>
        <begin position="13"/>
        <end position="201"/>
    </location>
</feature>
<gene>
    <name evidence="3" type="ORF">CNYM01_02044</name>
</gene>